<dbReference type="Pfam" id="PF06485">
    <property type="entry name" value="Tab2-like_N"/>
    <property type="match status" value="1"/>
</dbReference>
<protein>
    <recommendedName>
        <fullName evidence="5">DUF1092 family protein</fullName>
    </recommendedName>
</protein>
<dbReference type="InterPro" id="IPR009472">
    <property type="entry name" value="Tab2-like"/>
</dbReference>
<keyword evidence="4" id="KW-1185">Reference proteome</keyword>
<accession>B0C6X3</accession>
<evidence type="ECO:0008006" key="5">
    <source>
        <dbReference type="Google" id="ProtNLM"/>
    </source>
</evidence>
<dbReference type="AlphaFoldDB" id="B0C6X3"/>
<dbReference type="OrthoDB" id="420270at2"/>
<dbReference type="EMBL" id="CP000828">
    <property type="protein sequence ID" value="ABW28812.1"/>
    <property type="molecule type" value="Genomic_DNA"/>
</dbReference>
<dbReference type="PANTHER" id="PTHR34556">
    <property type="match status" value="1"/>
</dbReference>
<dbReference type="STRING" id="329726.AM1_3825"/>
<sequence length="281" mass="31826">MTIWQVDFDRRPLKNTEDYPLWELTVYDPQTQMACHRLCPEPNVSPDWLIAELKELFTLMGPPPTQFQVFRPRSLTFMEEVRQKLDISVEATRQTLGLKRVLQVRTQAYAQLPEYTGQSYDPLAIEPLPPQPMPEHLWGDQWQFVTLAASELESVLLQRPIPLRTVPEMLLPSQLGLAADTRLPGVLINGGRRSMQLAQWLQQQQPASIQAMRAELSGLIMAAGLNERYVLVTYDDADIVPAAQGFEQGKQGSQGLHFLLVQPDDSGVTYTGLWLLSSLME</sequence>
<dbReference type="Pfam" id="PF20429">
    <property type="entry name" value="Tab2-like_C"/>
    <property type="match status" value="1"/>
</dbReference>
<gene>
    <name evidence="3" type="ordered locus">AM1_3825</name>
</gene>
<evidence type="ECO:0000313" key="4">
    <source>
        <dbReference type="Proteomes" id="UP000000268"/>
    </source>
</evidence>
<evidence type="ECO:0000259" key="1">
    <source>
        <dbReference type="Pfam" id="PF06485"/>
    </source>
</evidence>
<evidence type="ECO:0000313" key="3">
    <source>
        <dbReference type="EMBL" id="ABW28812.1"/>
    </source>
</evidence>
<proteinExistence type="predicted"/>
<dbReference type="HOGENOM" id="CLU_058545_0_0_3"/>
<dbReference type="Proteomes" id="UP000000268">
    <property type="component" value="Chromosome"/>
</dbReference>
<dbReference type="InterPro" id="IPR046761">
    <property type="entry name" value="Tab2-like_C"/>
</dbReference>
<feature type="domain" description="RNA-binding protein Tab2/Atab2 C-terminal" evidence="2">
    <location>
        <begin position="121"/>
        <end position="276"/>
    </location>
</feature>
<dbReference type="eggNOG" id="ENOG502Z7XK">
    <property type="taxonomic scope" value="Bacteria"/>
</dbReference>
<name>B0C6X3_ACAM1</name>
<reference evidence="3 4" key="1">
    <citation type="journal article" date="2008" name="Proc. Natl. Acad. Sci. U.S.A.">
        <title>Niche adaptation and genome expansion in the chlorophyll d-producing cyanobacterium Acaryochloris marina.</title>
        <authorList>
            <person name="Swingley W.D."/>
            <person name="Chen M."/>
            <person name="Cheung P.C."/>
            <person name="Conrad A.L."/>
            <person name="Dejesa L.C."/>
            <person name="Hao J."/>
            <person name="Honchak B.M."/>
            <person name="Karbach L.E."/>
            <person name="Kurdoglu A."/>
            <person name="Lahiri S."/>
            <person name="Mastrian S.D."/>
            <person name="Miyashita H."/>
            <person name="Page L."/>
            <person name="Ramakrishna P."/>
            <person name="Satoh S."/>
            <person name="Sattley W.M."/>
            <person name="Shimada Y."/>
            <person name="Taylor H.L."/>
            <person name="Tomo T."/>
            <person name="Tsuchiya T."/>
            <person name="Wang Z.T."/>
            <person name="Raymond J."/>
            <person name="Mimuro M."/>
            <person name="Blankenship R.E."/>
            <person name="Touchman J.W."/>
        </authorList>
    </citation>
    <scope>NUCLEOTIDE SEQUENCE [LARGE SCALE GENOMIC DNA]</scope>
    <source>
        <strain evidence="4">MBIC 11017</strain>
    </source>
</reference>
<organism evidence="3 4">
    <name type="scientific">Acaryochloris marina (strain MBIC 11017)</name>
    <dbReference type="NCBI Taxonomy" id="329726"/>
    <lineage>
        <taxon>Bacteria</taxon>
        <taxon>Bacillati</taxon>
        <taxon>Cyanobacteriota</taxon>
        <taxon>Cyanophyceae</taxon>
        <taxon>Acaryochloridales</taxon>
        <taxon>Acaryochloridaceae</taxon>
        <taxon>Acaryochloris</taxon>
    </lineage>
</organism>
<evidence type="ECO:0000259" key="2">
    <source>
        <dbReference type="Pfam" id="PF20429"/>
    </source>
</evidence>
<dbReference type="InterPro" id="IPR046760">
    <property type="entry name" value="Tab2-like_N"/>
</dbReference>
<dbReference type="PANTHER" id="PTHR34556:SF2">
    <property type="entry name" value="PROTEIN TAB2 HOMOLOG, CHLOROPLASTIC"/>
    <property type="match status" value="1"/>
</dbReference>
<dbReference type="GO" id="GO:0003723">
    <property type="term" value="F:RNA binding"/>
    <property type="evidence" value="ECO:0007669"/>
    <property type="project" value="InterPro"/>
</dbReference>
<dbReference type="KEGG" id="amr:AM1_3825"/>
<dbReference type="RefSeq" id="WP_012164185.1">
    <property type="nucleotide sequence ID" value="NC_009925.1"/>
</dbReference>
<feature type="domain" description="RNA-binding protein Tab2-like N-terminal" evidence="1">
    <location>
        <begin position="3"/>
        <end position="105"/>
    </location>
</feature>